<feature type="region of interest" description="Disordered" evidence="1">
    <location>
        <begin position="240"/>
        <end position="357"/>
    </location>
</feature>
<comment type="caution">
    <text evidence="3">The sequence shown here is derived from an EMBL/GenBank/DDBJ whole genome shotgun (WGS) entry which is preliminary data.</text>
</comment>
<keyword evidence="2" id="KW-0732">Signal</keyword>
<accession>A0AAD8XIH3</accession>
<feature type="region of interest" description="Disordered" evidence="1">
    <location>
        <begin position="142"/>
        <end position="189"/>
    </location>
</feature>
<evidence type="ECO:0000256" key="2">
    <source>
        <dbReference type="SAM" id="SignalP"/>
    </source>
</evidence>
<feature type="region of interest" description="Disordered" evidence="1">
    <location>
        <begin position="60"/>
        <end position="80"/>
    </location>
</feature>
<reference evidence="3" key="1">
    <citation type="submission" date="2021-12" db="EMBL/GenBank/DDBJ databases">
        <title>Comparative genomics, transcriptomics and evolutionary studies reveal genomic signatures of adaptation to plant cell wall in hemibiotrophic fungi.</title>
        <authorList>
            <consortium name="DOE Joint Genome Institute"/>
            <person name="Baroncelli R."/>
            <person name="Diaz J.F."/>
            <person name="Benocci T."/>
            <person name="Peng M."/>
            <person name="Battaglia E."/>
            <person name="Haridas S."/>
            <person name="Andreopoulos W."/>
            <person name="Labutti K."/>
            <person name="Pangilinan J."/>
            <person name="Floch G.L."/>
            <person name="Makela M.R."/>
            <person name="Henrissat B."/>
            <person name="Grigoriev I.V."/>
            <person name="Crouch J.A."/>
            <person name="De Vries R.P."/>
            <person name="Sukno S.A."/>
            <person name="Thon M.R."/>
        </authorList>
    </citation>
    <scope>NUCLEOTIDE SEQUENCE</scope>
    <source>
        <strain evidence="3">CBS 112980</strain>
    </source>
</reference>
<feature type="compositionally biased region" description="Acidic residues" evidence="1">
    <location>
        <begin position="155"/>
        <end position="168"/>
    </location>
</feature>
<feature type="compositionally biased region" description="Basic residues" evidence="1">
    <location>
        <begin position="275"/>
        <end position="287"/>
    </location>
</feature>
<gene>
    <name evidence="3" type="ORF">BDZ83DRAFT_617112</name>
</gene>
<dbReference type="RefSeq" id="XP_060366128.1">
    <property type="nucleotide sequence ID" value="XM_060508008.1"/>
</dbReference>
<proteinExistence type="predicted"/>
<sequence>MKSITFLAGILLVSVGPSLINADTILGPRPTTTAVAEDSSLANIPPMVILEIIKKRKGKGNKTTTAEVRETTNPAKRPPSLPIIIETHYEVIKPKTPKTAALEAYSPQPTAPLQARKQRSDEADEKTGFSFLCTHNKCPKEMEVPRTLEPRQQQEADDVEPSADDEDADSYRDCPKRRSRKAKLSSMAATKTLEPRQLVVETAAAGPSAGEDADSYLCTHEDCPHKLARLVKPWATKTLDPRQPVVPTSTAVPFADEKEGAEEMDDEYYAMPPPRTRRLRCKGRHSRTASSTATPTSSTTSSTTSSAISSSTGTVTVTVTPTVTSSSSSPSTTTSTSSSTSSSTSTTAPDGAVTRTTTVTVTADPTYTPTYLLKPYPTTFRKVRA</sequence>
<evidence type="ECO:0000313" key="3">
    <source>
        <dbReference type="EMBL" id="KAK1726073.1"/>
    </source>
</evidence>
<dbReference type="AlphaFoldDB" id="A0AAD8XIH3"/>
<feature type="compositionally biased region" description="Low complexity" evidence="1">
    <location>
        <begin position="288"/>
        <end position="357"/>
    </location>
</feature>
<feature type="compositionally biased region" description="Basic and acidic residues" evidence="1">
    <location>
        <begin position="142"/>
        <end position="154"/>
    </location>
</feature>
<feature type="region of interest" description="Disordered" evidence="1">
    <location>
        <begin position="98"/>
        <end position="125"/>
    </location>
</feature>
<feature type="chain" id="PRO_5042175643" evidence="2">
    <location>
        <begin position="23"/>
        <end position="385"/>
    </location>
</feature>
<dbReference type="EMBL" id="JAHMHS010000035">
    <property type="protein sequence ID" value="KAK1726073.1"/>
    <property type="molecule type" value="Genomic_DNA"/>
</dbReference>
<name>A0AAD8XIH3_GLOAC</name>
<evidence type="ECO:0000256" key="1">
    <source>
        <dbReference type="SAM" id="MobiDB-lite"/>
    </source>
</evidence>
<dbReference type="Proteomes" id="UP001244207">
    <property type="component" value="Unassembled WGS sequence"/>
</dbReference>
<evidence type="ECO:0000313" key="4">
    <source>
        <dbReference type="Proteomes" id="UP001244207"/>
    </source>
</evidence>
<keyword evidence="4" id="KW-1185">Reference proteome</keyword>
<organism evidence="3 4">
    <name type="scientific">Glomerella acutata</name>
    <name type="common">Colletotrichum acutatum</name>
    <dbReference type="NCBI Taxonomy" id="27357"/>
    <lineage>
        <taxon>Eukaryota</taxon>
        <taxon>Fungi</taxon>
        <taxon>Dikarya</taxon>
        <taxon>Ascomycota</taxon>
        <taxon>Pezizomycotina</taxon>
        <taxon>Sordariomycetes</taxon>
        <taxon>Hypocreomycetidae</taxon>
        <taxon>Glomerellales</taxon>
        <taxon>Glomerellaceae</taxon>
        <taxon>Colletotrichum</taxon>
        <taxon>Colletotrichum acutatum species complex</taxon>
    </lineage>
</organism>
<feature type="signal peptide" evidence="2">
    <location>
        <begin position="1"/>
        <end position="22"/>
    </location>
</feature>
<protein>
    <submittedName>
        <fullName evidence="3">Uncharacterized protein</fullName>
    </submittedName>
</protein>
<dbReference type="GeneID" id="85391907"/>
<feature type="compositionally biased region" description="Acidic residues" evidence="1">
    <location>
        <begin position="259"/>
        <end position="268"/>
    </location>
</feature>